<dbReference type="EMBL" id="CP015108">
    <property type="protein sequence ID" value="ARF15394.1"/>
    <property type="molecule type" value="Genomic_DNA"/>
</dbReference>
<keyword evidence="1" id="KW-1133">Transmembrane helix</keyword>
<organism evidence="3 4">
    <name type="scientific">Sporosarcina ureae</name>
    <dbReference type="NCBI Taxonomy" id="1571"/>
    <lineage>
        <taxon>Bacteria</taxon>
        <taxon>Bacillati</taxon>
        <taxon>Bacillota</taxon>
        <taxon>Bacilli</taxon>
        <taxon>Bacillales</taxon>
        <taxon>Caryophanaceae</taxon>
        <taxon>Sporosarcina</taxon>
    </lineage>
</organism>
<evidence type="ECO:0000313" key="4">
    <source>
        <dbReference type="Proteomes" id="UP000192486"/>
    </source>
</evidence>
<keyword evidence="1" id="KW-0812">Transmembrane</keyword>
<dbReference type="RefSeq" id="WP_051210465.1">
    <property type="nucleotide sequence ID" value="NZ_CP015108.1"/>
</dbReference>
<dbReference type="Proteomes" id="UP000192486">
    <property type="component" value="Chromosome"/>
</dbReference>
<dbReference type="Pfam" id="PF01476">
    <property type="entry name" value="LysM"/>
    <property type="match status" value="1"/>
</dbReference>
<keyword evidence="1" id="KW-0472">Membrane</keyword>
<evidence type="ECO:0000313" key="3">
    <source>
        <dbReference type="EMBL" id="ARF15394.1"/>
    </source>
</evidence>
<feature type="domain" description="LysM" evidence="2">
    <location>
        <begin position="42"/>
        <end position="89"/>
    </location>
</feature>
<reference evidence="3 4" key="1">
    <citation type="submission" date="2016-04" db="EMBL/GenBank/DDBJ databases">
        <title>Comparative Genomics and Epigenetics of Sporosarcina ureae.</title>
        <authorList>
            <person name="Oliver A.S."/>
            <person name="Cooper K.K."/>
        </authorList>
    </citation>
    <scope>NUCLEOTIDE SEQUENCE [LARGE SCALE GENOMIC DNA]</scope>
    <source>
        <strain evidence="3 4">S204</strain>
    </source>
</reference>
<name>A0ABN4YVQ2_SPOUR</name>
<keyword evidence="4" id="KW-1185">Reference proteome</keyword>
<evidence type="ECO:0000259" key="2">
    <source>
        <dbReference type="Pfam" id="PF01476"/>
    </source>
</evidence>
<sequence>MEFIKEFIKNNYYFAILLAVCVSFAWVQFDKIAEEDHYIEIVINEGDTLWQLASNYSEDIPTNHWIEQVRSLNELPTDQIVSGELLRVPVKINKQTDIRVAEIGVGSK</sequence>
<dbReference type="InterPro" id="IPR036779">
    <property type="entry name" value="LysM_dom_sf"/>
</dbReference>
<gene>
    <name evidence="3" type="ORF">SporoS204_15265</name>
</gene>
<dbReference type="InterPro" id="IPR018392">
    <property type="entry name" value="LysM"/>
</dbReference>
<accession>A0ABN4YVQ2</accession>
<protein>
    <recommendedName>
        <fullName evidence="2">LysM domain-containing protein</fullName>
    </recommendedName>
</protein>
<proteinExistence type="predicted"/>
<dbReference type="SUPFAM" id="SSF54106">
    <property type="entry name" value="LysM domain"/>
    <property type="match status" value="1"/>
</dbReference>
<feature type="transmembrane region" description="Helical" evidence="1">
    <location>
        <begin position="12"/>
        <end position="29"/>
    </location>
</feature>
<dbReference type="Gene3D" id="3.10.350.10">
    <property type="entry name" value="LysM domain"/>
    <property type="match status" value="1"/>
</dbReference>
<evidence type="ECO:0000256" key="1">
    <source>
        <dbReference type="SAM" id="Phobius"/>
    </source>
</evidence>